<dbReference type="Proteomes" id="UP000659698">
    <property type="component" value="Unassembled WGS sequence"/>
</dbReference>
<evidence type="ECO:0008006" key="4">
    <source>
        <dbReference type="Google" id="ProtNLM"/>
    </source>
</evidence>
<proteinExistence type="predicted"/>
<keyword evidence="1" id="KW-0732">Signal</keyword>
<evidence type="ECO:0000256" key="1">
    <source>
        <dbReference type="SAM" id="SignalP"/>
    </source>
</evidence>
<accession>A0ABR6VWS9</accession>
<gene>
    <name evidence="2" type="ORF">H7U12_18270</name>
</gene>
<protein>
    <recommendedName>
        <fullName evidence="4">Toxin-antitoxin system YwqK family antitoxin</fullName>
    </recommendedName>
</protein>
<evidence type="ECO:0000313" key="2">
    <source>
        <dbReference type="EMBL" id="MBC3541647.1"/>
    </source>
</evidence>
<sequence length="164" mass="19181">MRTPKKTLLITAVCAGLLLPMSSQAVVWPWKWNQVNKKGERQGKWRAFYELKPEQLMYAGRFKKGQERGTWKTYSEHGNLERLEKYEPHNKRIKTTFYHPNGKVSHKGLAFLFEENNTLMYKWHGDWQYYDTTGAYRGSISFHRGKALSQTPIPADKLSPTNSL</sequence>
<organism evidence="2 3">
    <name type="scientific">Rufibacter sediminis</name>
    <dbReference type="NCBI Taxonomy" id="2762756"/>
    <lineage>
        <taxon>Bacteria</taxon>
        <taxon>Pseudomonadati</taxon>
        <taxon>Bacteroidota</taxon>
        <taxon>Cytophagia</taxon>
        <taxon>Cytophagales</taxon>
        <taxon>Hymenobacteraceae</taxon>
        <taxon>Rufibacter</taxon>
    </lineage>
</organism>
<keyword evidence="3" id="KW-1185">Reference proteome</keyword>
<dbReference type="Gene3D" id="3.90.930.1">
    <property type="match status" value="1"/>
</dbReference>
<dbReference type="EMBL" id="JACOAF010000042">
    <property type="protein sequence ID" value="MBC3541647.1"/>
    <property type="molecule type" value="Genomic_DNA"/>
</dbReference>
<reference evidence="2 3" key="1">
    <citation type="journal article" date="2019" name="Int. J. Syst. Evol. Microbiol.">
        <title>Rufibacter sediminis sp. nov., isolated from freshwater lake sediment.</title>
        <authorList>
            <person name="Qu J.H."/>
            <person name="Zhang L.J."/>
            <person name="Fu Y.H."/>
            <person name="Li H.F."/>
        </authorList>
    </citation>
    <scope>NUCLEOTIDE SEQUENCE [LARGE SCALE GENOMIC DNA]</scope>
    <source>
        <strain evidence="2 3">H-1</strain>
    </source>
</reference>
<dbReference type="SUPFAM" id="SSF82185">
    <property type="entry name" value="Histone H3 K4-specific methyltransferase SET7/9 N-terminal domain"/>
    <property type="match status" value="1"/>
</dbReference>
<comment type="caution">
    <text evidence="2">The sequence shown here is derived from an EMBL/GenBank/DDBJ whole genome shotgun (WGS) entry which is preliminary data.</text>
</comment>
<dbReference type="RefSeq" id="WP_186640754.1">
    <property type="nucleotide sequence ID" value="NZ_JACOAF010000042.1"/>
</dbReference>
<evidence type="ECO:0000313" key="3">
    <source>
        <dbReference type="Proteomes" id="UP000659698"/>
    </source>
</evidence>
<feature type="chain" id="PRO_5045560360" description="Toxin-antitoxin system YwqK family antitoxin" evidence="1">
    <location>
        <begin position="26"/>
        <end position="164"/>
    </location>
</feature>
<feature type="signal peptide" evidence="1">
    <location>
        <begin position="1"/>
        <end position="25"/>
    </location>
</feature>
<name>A0ABR6VWS9_9BACT</name>